<keyword evidence="5" id="KW-1185">Reference proteome</keyword>
<name>A0A1I7XKP6_HETBA</name>
<feature type="transmembrane region" description="Helical" evidence="2">
    <location>
        <begin position="110"/>
        <end position="128"/>
    </location>
</feature>
<proteinExistence type="inferred from homology"/>
<evidence type="ECO:0000259" key="4">
    <source>
        <dbReference type="Pfam" id="PF25147"/>
    </source>
</evidence>
<dbReference type="InterPro" id="IPR042099">
    <property type="entry name" value="ANL_N_sf"/>
</dbReference>
<dbReference type="SUPFAM" id="SSF56801">
    <property type="entry name" value="Acetyl-CoA synthetase-like"/>
    <property type="match status" value="1"/>
</dbReference>
<organism evidence="5 6">
    <name type="scientific">Heterorhabditis bacteriophora</name>
    <name type="common">Entomopathogenic nematode worm</name>
    <dbReference type="NCBI Taxonomy" id="37862"/>
    <lineage>
        <taxon>Eukaryota</taxon>
        <taxon>Metazoa</taxon>
        <taxon>Ecdysozoa</taxon>
        <taxon>Nematoda</taxon>
        <taxon>Chromadorea</taxon>
        <taxon>Rhabditida</taxon>
        <taxon>Rhabditina</taxon>
        <taxon>Rhabditomorpha</taxon>
        <taxon>Strongyloidea</taxon>
        <taxon>Heterorhabditidae</taxon>
        <taxon>Heterorhabditis</taxon>
    </lineage>
</organism>
<dbReference type="Pfam" id="PF00501">
    <property type="entry name" value="AMP-binding"/>
    <property type="match status" value="1"/>
</dbReference>
<dbReference type="Proteomes" id="UP000095283">
    <property type="component" value="Unplaced"/>
</dbReference>
<accession>A0A1I7XKP6</accession>
<dbReference type="Gene3D" id="3.40.50.12780">
    <property type="entry name" value="N-terminal domain of ligase-like"/>
    <property type="match status" value="1"/>
</dbReference>
<feature type="domain" description="AMP-dependent synthetase/ligase" evidence="3">
    <location>
        <begin position="170"/>
        <end position="301"/>
    </location>
</feature>
<dbReference type="InterPro" id="IPR056790">
    <property type="entry name" value="Ribophorin_II_C"/>
</dbReference>
<dbReference type="InterPro" id="IPR000873">
    <property type="entry name" value="AMP-dep_synth/lig_dom"/>
</dbReference>
<dbReference type="GO" id="GO:0006631">
    <property type="term" value="P:fatty acid metabolic process"/>
    <property type="evidence" value="ECO:0007669"/>
    <property type="project" value="TreeGrafter"/>
</dbReference>
<dbReference type="PANTHER" id="PTHR43201:SF8">
    <property type="entry name" value="ACYL-COA SYNTHETASE FAMILY MEMBER 3"/>
    <property type="match status" value="1"/>
</dbReference>
<keyword evidence="2" id="KW-1133">Transmembrane helix</keyword>
<dbReference type="Pfam" id="PF25147">
    <property type="entry name" value="Ribophorin_II_C"/>
    <property type="match status" value="1"/>
</dbReference>
<dbReference type="WBParaSite" id="Hba_18348">
    <property type="protein sequence ID" value="Hba_18348"/>
    <property type="gene ID" value="Hba_18348"/>
</dbReference>
<feature type="domain" description="Ribophorin II C-terminal" evidence="4">
    <location>
        <begin position="77"/>
        <end position="135"/>
    </location>
</feature>
<protein>
    <submittedName>
        <fullName evidence="6">Dolichyl-diphosphooligosaccharide--protein glycosyltransferase subunit 2</fullName>
    </submittedName>
</protein>
<feature type="transmembrane region" description="Helical" evidence="2">
    <location>
        <begin position="83"/>
        <end position="104"/>
    </location>
</feature>
<evidence type="ECO:0000313" key="5">
    <source>
        <dbReference type="Proteomes" id="UP000095283"/>
    </source>
</evidence>
<reference evidence="6" key="1">
    <citation type="submission" date="2016-11" db="UniProtKB">
        <authorList>
            <consortium name="WormBaseParasite"/>
        </authorList>
    </citation>
    <scope>IDENTIFICATION</scope>
</reference>
<evidence type="ECO:0000313" key="6">
    <source>
        <dbReference type="WBParaSite" id="Hba_18348"/>
    </source>
</evidence>
<evidence type="ECO:0000256" key="1">
    <source>
        <dbReference type="ARBA" id="ARBA00006432"/>
    </source>
</evidence>
<dbReference type="PANTHER" id="PTHR43201">
    <property type="entry name" value="ACYL-COA SYNTHETASE"/>
    <property type="match status" value="1"/>
</dbReference>
<dbReference type="UniPathway" id="UPA00378"/>
<dbReference type="GO" id="GO:0031956">
    <property type="term" value="F:medium-chain fatty acid-CoA ligase activity"/>
    <property type="evidence" value="ECO:0007669"/>
    <property type="project" value="TreeGrafter"/>
</dbReference>
<keyword evidence="2" id="KW-0472">Membrane</keyword>
<dbReference type="InterPro" id="IPR020845">
    <property type="entry name" value="AMP-binding_CS"/>
</dbReference>
<keyword evidence="2" id="KW-0812">Transmembrane</keyword>
<dbReference type="AlphaFoldDB" id="A0A1I7XKP6"/>
<evidence type="ECO:0000259" key="3">
    <source>
        <dbReference type="Pfam" id="PF00501"/>
    </source>
</evidence>
<comment type="similarity">
    <text evidence="1">Belongs to the ATP-dependent AMP-binding enzyme family.</text>
</comment>
<feature type="transmembrane region" description="Helical" evidence="2">
    <location>
        <begin position="32"/>
        <end position="49"/>
    </location>
</feature>
<dbReference type="PROSITE" id="PS00455">
    <property type="entry name" value="AMP_BINDING"/>
    <property type="match status" value="1"/>
</dbReference>
<sequence length="303" mass="34340">MIYRCGCADPRFPAPSDRIKICDTRNEETSKMALLLFLLFVGPALAVMGNQEVTVHDLKVAVSDKDAISSGHGFIRLMLSFRYLWFFKSVMTLFGLYFIFWLKLNMFETLNYLSIIGGFTFLSGNRMLRALAKERKLNIFLVHDTRAITYGEFLKRCGQYVSTLSDKYGVGDSSPKLIVTCDERIDSVFKECVFNVVPEQTLAMETRKSRIEMDVENVESNDVACICYTSGTTGKPKGAMLTHGSISTNAEELVHLWKFTHDDKPVFNCNIFVKLLHMLPFYHVHGLLISLNCSLFSHSSVIC</sequence>
<evidence type="ECO:0000256" key="2">
    <source>
        <dbReference type="SAM" id="Phobius"/>
    </source>
</evidence>